<protein>
    <recommendedName>
        <fullName evidence="10">Equilibrative nucleoside transporter 3</fullName>
    </recommendedName>
</protein>
<keyword evidence="3" id="KW-0813">Transport</keyword>
<evidence type="ECO:0000256" key="6">
    <source>
        <dbReference type="ARBA" id="ARBA00023136"/>
    </source>
</evidence>
<dbReference type="InterPro" id="IPR034764">
    <property type="entry name" value="ENT1/ENT2"/>
</dbReference>
<dbReference type="Pfam" id="PF01733">
    <property type="entry name" value="Nucleoside_tran"/>
    <property type="match status" value="1"/>
</dbReference>
<sequence>MDSEEQESLLPQPRTRSQQPPIDRCNAVFIVFYFIGIGSLLPWNFFITANKYFQFKLRNTSLPWDDGYFKTDLQLNFESSITIASTVPNVVFNFITAFMASRIPLKGRMIFSNVVVIVVFIITLLLVKIDSDNWQAIFYSITLLSVVILSAASSVYMASMFGLAGMFPIQYMQAVMSGQAIGGVFAALANILSIALSGSNERDSAFVFFTIATVTSLAALIGYLSLYTNDFSKFYINYQDVLEIIEPEESDNDEVSTPSENSVQYTAPPSTGSPYLAVCKKIWLDSLGAGSVFFVSLTCFPALASAIVSTLDVSSVWRDQYFSAVVCFLLFNMGDWCGRATAGAIKWPTERHRNKILIVCAIRVVFIPLIFFCNIKPRVYTETIFDNDFCPLVFILTLGLTNGYFSTLCMMYGPKRVESRYAEYAGTFMSVSLTVGLAGGSLLGFLLLKLV</sequence>
<evidence type="ECO:0000313" key="8">
    <source>
        <dbReference type="EnsemblMetazoa" id="G11353.2:cds"/>
    </source>
</evidence>
<keyword evidence="5 7" id="KW-1133">Transmembrane helix</keyword>
<comment type="similarity">
    <text evidence="2">Belongs to the SLC29A/ENT transporter (TC 2.A.57) family.</text>
</comment>
<evidence type="ECO:0000313" key="9">
    <source>
        <dbReference type="Proteomes" id="UP000005408"/>
    </source>
</evidence>
<dbReference type="InterPro" id="IPR002259">
    <property type="entry name" value="Eqnu_transpt"/>
</dbReference>
<feature type="transmembrane region" description="Helical" evidence="7">
    <location>
        <begin position="392"/>
        <end position="412"/>
    </location>
</feature>
<reference evidence="8" key="1">
    <citation type="submission" date="2022-08" db="UniProtKB">
        <authorList>
            <consortium name="EnsemblMetazoa"/>
        </authorList>
    </citation>
    <scope>IDENTIFICATION</scope>
    <source>
        <strain evidence="8">05x7-T-G4-1.051#20</strain>
    </source>
</reference>
<dbReference type="PRINTS" id="PR01130">
    <property type="entry name" value="DERENTRNSPRT"/>
</dbReference>
<dbReference type="OrthoDB" id="46396at2759"/>
<dbReference type="SUPFAM" id="SSF103473">
    <property type="entry name" value="MFS general substrate transporter"/>
    <property type="match status" value="1"/>
</dbReference>
<feature type="transmembrane region" description="Helical" evidence="7">
    <location>
        <begin position="109"/>
        <end position="130"/>
    </location>
</feature>
<keyword evidence="9" id="KW-1185">Reference proteome</keyword>
<feature type="transmembrane region" description="Helical" evidence="7">
    <location>
        <begin position="424"/>
        <end position="448"/>
    </location>
</feature>
<evidence type="ECO:0008006" key="10">
    <source>
        <dbReference type="Google" id="ProtNLM"/>
    </source>
</evidence>
<dbReference type="NCBIfam" id="TIGR00939">
    <property type="entry name" value="2a57"/>
    <property type="match status" value="1"/>
</dbReference>
<organism evidence="8 9">
    <name type="scientific">Magallana gigas</name>
    <name type="common">Pacific oyster</name>
    <name type="synonym">Crassostrea gigas</name>
    <dbReference type="NCBI Taxonomy" id="29159"/>
    <lineage>
        <taxon>Eukaryota</taxon>
        <taxon>Metazoa</taxon>
        <taxon>Spiralia</taxon>
        <taxon>Lophotrochozoa</taxon>
        <taxon>Mollusca</taxon>
        <taxon>Bivalvia</taxon>
        <taxon>Autobranchia</taxon>
        <taxon>Pteriomorphia</taxon>
        <taxon>Ostreida</taxon>
        <taxon>Ostreoidea</taxon>
        <taxon>Ostreidae</taxon>
        <taxon>Magallana</taxon>
    </lineage>
</organism>
<evidence type="ECO:0000256" key="5">
    <source>
        <dbReference type="ARBA" id="ARBA00022989"/>
    </source>
</evidence>
<evidence type="ECO:0000256" key="7">
    <source>
        <dbReference type="SAM" id="Phobius"/>
    </source>
</evidence>
<feature type="transmembrane region" description="Helical" evidence="7">
    <location>
        <begin position="287"/>
        <end position="309"/>
    </location>
</feature>
<feature type="transmembrane region" description="Helical" evidence="7">
    <location>
        <begin position="205"/>
        <end position="226"/>
    </location>
</feature>
<feature type="transmembrane region" description="Helical" evidence="7">
    <location>
        <begin position="321"/>
        <end position="342"/>
    </location>
</feature>
<evidence type="ECO:0000256" key="1">
    <source>
        <dbReference type="ARBA" id="ARBA00004141"/>
    </source>
</evidence>
<accession>A0A8W8HW87</accession>
<evidence type="ECO:0000256" key="3">
    <source>
        <dbReference type="ARBA" id="ARBA00022448"/>
    </source>
</evidence>
<comment type="subcellular location">
    <subcellularLocation>
        <location evidence="1">Membrane</location>
        <topology evidence="1">Multi-pass membrane protein</topology>
    </subcellularLocation>
</comment>
<dbReference type="OMA" id="GSPWTTK"/>
<dbReference type="EnsemblMetazoa" id="G11353.1">
    <property type="protein sequence ID" value="G11353.1:cds"/>
    <property type="gene ID" value="G11353"/>
</dbReference>
<dbReference type="GO" id="GO:0015213">
    <property type="term" value="F:uridine transmembrane transporter activity"/>
    <property type="evidence" value="ECO:0007669"/>
    <property type="project" value="UniProtKB-ARBA"/>
</dbReference>
<dbReference type="InterPro" id="IPR036259">
    <property type="entry name" value="MFS_trans_sf"/>
</dbReference>
<feature type="transmembrane region" description="Helical" evidence="7">
    <location>
        <begin position="354"/>
        <end position="372"/>
    </location>
</feature>
<feature type="transmembrane region" description="Helical" evidence="7">
    <location>
        <begin position="180"/>
        <end position="199"/>
    </location>
</feature>
<feature type="transmembrane region" description="Helical" evidence="7">
    <location>
        <begin position="136"/>
        <end position="159"/>
    </location>
</feature>
<dbReference type="PANTHER" id="PTHR10332:SF88">
    <property type="entry name" value="EQUILIBRATIVE NUCLEOSIDE TRANSPORTER 1, ISOFORM A"/>
    <property type="match status" value="1"/>
</dbReference>
<evidence type="ECO:0000256" key="4">
    <source>
        <dbReference type="ARBA" id="ARBA00022692"/>
    </source>
</evidence>
<keyword evidence="4 7" id="KW-0812">Transmembrane</keyword>
<dbReference type="PANTHER" id="PTHR10332">
    <property type="entry name" value="EQUILIBRATIVE NUCLEOSIDE TRANSPORTER"/>
    <property type="match status" value="1"/>
</dbReference>
<dbReference type="GO" id="GO:0005886">
    <property type="term" value="C:plasma membrane"/>
    <property type="evidence" value="ECO:0007669"/>
    <property type="project" value="TreeGrafter"/>
</dbReference>
<proteinExistence type="inferred from homology"/>
<name>A0A8W8HW87_MAGGI</name>
<feature type="transmembrane region" description="Helical" evidence="7">
    <location>
        <begin position="27"/>
        <end position="47"/>
    </location>
</feature>
<dbReference type="AlphaFoldDB" id="A0A8W8HW87"/>
<dbReference type="EnsemblMetazoa" id="G11353.2">
    <property type="protein sequence ID" value="G11353.2:cds"/>
    <property type="gene ID" value="G11353"/>
</dbReference>
<dbReference type="Proteomes" id="UP000005408">
    <property type="component" value="Unassembled WGS sequence"/>
</dbReference>
<dbReference type="PIRSF" id="PIRSF016379">
    <property type="entry name" value="ENT"/>
    <property type="match status" value="1"/>
</dbReference>
<evidence type="ECO:0000256" key="2">
    <source>
        <dbReference type="ARBA" id="ARBA00007965"/>
    </source>
</evidence>
<keyword evidence="6 7" id="KW-0472">Membrane</keyword>